<evidence type="ECO:0000313" key="2">
    <source>
        <dbReference type="EMBL" id="QEU95896.1"/>
    </source>
</evidence>
<accession>A0A5J6GSD2</accession>
<reference evidence="2 3" key="1">
    <citation type="submission" date="2017-09" db="EMBL/GenBank/DDBJ databases">
        <authorList>
            <person name="Lee N."/>
            <person name="Cho B.-K."/>
        </authorList>
    </citation>
    <scope>NUCLEOTIDE SEQUENCE [LARGE SCALE GENOMIC DNA]</scope>
    <source>
        <strain evidence="2 3">ATCC 12853</strain>
    </source>
</reference>
<protein>
    <submittedName>
        <fullName evidence="2">Uncharacterized protein</fullName>
    </submittedName>
</protein>
<dbReference type="AlphaFoldDB" id="A0A5J6GSD2"/>
<dbReference type="OrthoDB" id="3917849at2"/>
<dbReference type="Proteomes" id="UP000325529">
    <property type="component" value="Chromosome"/>
</dbReference>
<evidence type="ECO:0000256" key="1">
    <source>
        <dbReference type="SAM" id="MobiDB-lite"/>
    </source>
</evidence>
<sequence>MKMIEPGGIPQFTGNFEQLDKDISGLRSDAIGIRNGGADVHSRFQMLGAYYTAPEAEDLFATTQPVMDKADTFATDLETVADALDTFAAEARPLAKKLETLRDDARTFADSVEGDDDWTYDGDKTDRNNELVDGVAEAESAFRAAERRAASKISAIVGGPNFIEDDGSHKSTKKTVMYGFDADVLKQAKELPWGSHVSESIHAWEIHRHVKHYVWDGFIVDGAGGTLKGLGTLVGIGGSAKDAWSNLGDVLSGIGQYTMTPIDWALDHTIGPDDSSGDNKQKAAAREFGKSLVAWDQWEENPVQAAGTTTFNVLTLGAGPLGAAAKGGAAGKAGMGAKAASVGAKIGTYADPLSAGLTVGGKAISKLPTVADLTARVRTGSGATPDLQRVHSTLDFEGSKVRIEDGKFIRVDAEGNPINDTAPNEKSAAERATPGEAPSQREGDLVGAGARSPGATAHAGGNLPPQARHDAPTGGGSDTPRAPDEAPGRASDVHTPPQRGNAQGESTTAAGGHSDRPGGRDPAEANGGERPEDGQHGSESDGTPSAQDGGGGHGEADFSRPTLPPGQADLTLDQVRKLRDKKTRWSTAEDYFRQLYGGGAERHFPVPTNRHPLYPVESVGGRKVDVPVDLPDGRTLAVEVKTYQEYRTIKLDGGAKQTIKVEVPLSKHIKEQIHKDLALRRINPGYDPRWVFTHAGPSTDLRNYLIQARIIFIEYGPAPKLK</sequence>
<dbReference type="EMBL" id="CP023699">
    <property type="protein sequence ID" value="QEU95896.1"/>
    <property type="molecule type" value="Genomic_DNA"/>
</dbReference>
<evidence type="ECO:0000313" key="3">
    <source>
        <dbReference type="Proteomes" id="UP000325529"/>
    </source>
</evidence>
<dbReference type="RefSeq" id="WP_055555511.1">
    <property type="nucleotide sequence ID" value="NZ_CP023699.1"/>
</dbReference>
<organism evidence="2 3">
    <name type="scientific">Streptomyces kanamyceticus</name>
    <dbReference type="NCBI Taxonomy" id="1967"/>
    <lineage>
        <taxon>Bacteria</taxon>
        <taxon>Bacillati</taxon>
        <taxon>Actinomycetota</taxon>
        <taxon>Actinomycetes</taxon>
        <taxon>Kitasatosporales</taxon>
        <taxon>Streptomycetaceae</taxon>
        <taxon>Streptomyces</taxon>
    </lineage>
</organism>
<feature type="region of interest" description="Disordered" evidence="1">
    <location>
        <begin position="412"/>
        <end position="570"/>
    </location>
</feature>
<name>A0A5J6GSD2_STRKN</name>
<keyword evidence="3" id="KW-1185">Reference proteome</keyword>
<gene>
    <name evidence="2" type="ORF">CP970_37660</name>
</gene>
<feature type="compositionally biased region" description="Polar residues" evidence="1">
    <location>
        <begin position="498"/>
        <end position="509"/>
    </location>
</feature>
<proteinExistence type="predicted"/>
<dbReference type="KEGG" id="ska:CP970_37660"/>
<feature type="compositionally biased region" description="Basic and acidic residues" evidence="1">
    <location>
        <begin position="513"/>
        <end position="539"/>
    </location>
</feature>